<dbReference type="GO" id="GO:0012505">
    <property type="term" value="C:endomembrane system"/>
    <property type="evidence" value="ECO:0007669"/>
    <property type="project" value="UniProtKB-ARBA"/>
</dbReference>
<evidence type="ECO:0000256" key="3">
    <source>
        <dbReference type="ARBA" id="ARBA00023121"/>
    </source>
</evidence>
<dbReference type="GO" id="GO:0048194">
    <property type="term" value="P:Golgi vesicle budding"/>
    <property type="evidence" value="ECO:0007669"/>
    <property type="project" value="TreeGrafter"/>
</dbReference>
<dbReference type="Proteomes" id="UP000010847">
    <property type="component" value="Chromosome"/>
</dbReference>
<accession>W0E8U5</accession>
<dbReference type="GO" id="GO:0070273">
    <property type="term" value="F:phosphatidylinositol-4-phosphate binding"/>
    <property type="evidence" value="ECO:0007669"/>
    <property type="project" value="InterPro"/>
</dbReference>
<evidence type="ECO:0000313" key="6">
    <source>
        <dbReference type="Proteomes" id="UP000010847"/>
    </source>
</evidence>
<dbReference type="GO" id="GO:0005829">
    <property type="term" value="C:cytosol"/>
    <property type="evidence" value="ECO:0007669"/>
    <property type="project" value="TreeGrafter"/>
</dbReference>
<name>W0E8U5_9FIRM</name>
<dbReference type="InterPro" id="IPR008628">
    <property type="entry name" value="GPP34-like"/>
</dbReference>
<protein>
    <recommendedName>
        <fullName evidence="7">GPP34 family phosphoprotein</fullName>
    </recommendedName>
</protein>
<dbReference type="STRING" id="871968.DESME_01805"/>
<reference evidence="5 6" key="1">
    <citation type="submission" date="2013-12" db="EMBL/GenBank/DDBJ databases">
        <authorList>
            <consortium name="DOE Joint Genome Institute"/>
            <person name="Smidt H."/>
            <person name="Huntemann M."/>
            <person name="Han J."/>
            <person name="Chen A."/>
            <person name="Kyrpides N."/>
            <person name="Mavromatis K."/>
            <person name="Markowitz V."/>
            <person name="Palaniappan K."/>
            <person name="Ivanova N."/>
            <person name="Schaumberg A."/>
            <person name="Pati A."/>
            <person name="Liolios K."/>
            <person name="Nordberg H.P."/>
            <person name="Cantor M.N."/>
            <person name="Hua S.X."/>
            <person name="Woyke T."/>
        </authorList>
    </citation>
    <scope>NUCLEOTIDE SEQUENCE [LARGE SCALE GENOMIC DNA]</scope>
    <source>
        <strain evidence="6">DSM 15288</strain>
    </source>
</reference>
<dbReference type="KEGG" id="dmt:DESME_01805"/>
<evidence type="ECO:0000256" key="1">
    <source>
        <dbReference type="ARBA" id="ARBA00004255"/>
    </source>
</evidence>
<dbReference type="AlphaFoldDB" id="W0E8U5"/>
<keyword evidence="6" id="KW-1185">Reference proteome</keyword>
<organism evidence="5 6">
    <name type="scientific">Desulfitobacterium metallireducens DSM 15288</name>
    <dbReference type="NCBI Taxonomy" id="871968"/>
    <lineage>
        <taxon>Bacteria</taxon>
        <taxon>Bacillati</taxon>
        <taxon>Bacillota</taxon>
        <taxon>Clostridia</taxon>
        <taxon>Eubacteriales</taxon>
        <taxon>Desulfitobacteriaceae</taxon>
        <taxon>Desulfitobacterium</taxon>
    </lineage>
</organism>
<dbReference type="GO" id="GO:0006890">
    <property type="term" value="P:retrograde vesicle-mediated transport, Golgi to endoplasmic reticulum"/>
    <property type="evidence" value="ECO:0007669"/>
    <property type="project" value="TreeGrafter"/>
</dbReference>
<dbReference type="Pfam" id="PF05719">
    <property type="entry name" value="GPP34"/>
    <property type="match status" value="1"/>
</dbReference>
<proteinExistence type="predicted"/>
<gene>
    <name evidence="5" type="ORF">DESME_01805</name>
</gene>
<dbReference type="PANTHER" id="PTHR12704:SF2">
    <property type="entry name" value="GOLGI PHOSPHOPROTEIN 3 HOMOLOG SAURON"/>
    <property type="match status" value="1"/>
</dbReference>
<keyword evidence="4" id="KW-0472">Membrane</keyword>
<dbReference type="GO" id="GO:0007030">
    <property type="term" value="P:Golgi organization"/>
    <property type="evidence" value="ECO:0007669"/>
    <property type="project" value="TreeGrafter"/>
</dbReference>
<evidence type="ECO:0000256" key="2">
    <source>
        <dbReference type="ARBA" id="ARBA00023034"/>
    </source>
</evidence>
<keyword evidence="3" id="KW-0446">Lipid-binding</keyword>
<evidence type="ECO:0008006" key="7">
    <source>
        <dbReference type="Google" id="ProtNLM"/>
    </source>
</evidence>
<evidence type="ECO:0000313" key="5">
    <source>
        <dbReference type="EMBL" id="AHF05953.1"/>
    </source>
</evidence>
<evidence type="ECO:0000256" key="4">
    <source>
        <dbReference type="ARBA" id="ARBA00023136"/>
    </source>
</evidence>
<dbReference type="InterPro" id="IPR038261">
    <property type="entry name" value="GPP34-like_sf"/>
</dbReference>
<dbReference type="RefSeq" id="WP_006716403.1">
    <property type="nucleotide sequence ID" value="NZ_CP007032.1"/>
</dbReference>
<dbReference type="PANTHER" id="PTHR12704">
    <property type="entry name" value="TRANS-GOLGI PROTEIN GMX33"/>
    <property type="match status" value="1"/>
</dbReference>
<keyword evidence="2" id="KW-0333">Golgi apparatus</keyword>
<sequence length="213" mass="24338">MLDLSEELLLLAVHEEKGSIPFDASNKIDFCLAGALLIELELMNRVKADKKTLQVINRTSTGNSRLDTLLNLIDHSKKVRSPSYWITKSKGTFKHLRHEYLEQLVNQGILREEERQIFWIFPSTAYPLRDTLLKREIRDRVRLVILREETPSPRTARLIALVHACGLTNTIFDKEERKDARKKVKALAKEDLLVQAIIKTIQGSNSGAYAGSF</sequence>
<dbReference type="GO" id="GO:0043001">
    <property type="term" value="P:Golgi to plasma membrane protein transport"/>
    <property type="evidence" value="ECO:0007669"/>
    <property type="project" value="TreeGrafter"/>
</dbReference>
<dbReference type="eggNOG" id="ENOG50331SS">
    <property type="taxonomic scope" value="Bacteria"/>
</dbReference>
<comment type="subcellular location">
    <subcellularLocation>
        <location evidence="1">Golgi apparatus membrane</location>
        <topology evidence="1">Peripheral membrane protein</topology>
        <orientation evidence="1">Cytoplasmic side</orientation>
    </subcellularLocation>
</comment>
<dbReference type="EMBL" id="CP007032">
    <property type="protein sequence ID" value="AHF05953.1"/>
    <property type="molecule type" value="Genomic_DNA"/>
</dbReference>
<dbReference type="OrthoDB" id="1808687at2"/>
<dbReference type="Gene3D" id="1.10.3630.10">
    <property type="entry name" value="yeast vps74-n-term truncation variant domain like"/>
    <property type="match status" value="1"/>
</dbReference>
<dbReference type="HOGENOM" id="CLU_080168_4_2_9"/>